<sequence length="251" mass="28375">MNIITHWCPGNILDPNAKPNPFCLIILDQPLTHVKLFERLWDRATFKFAADGGANRLYDAFKDTPTLLEKYVPDEIAGDMDSLRDDTKDYYESKGVPVTKVSEQMTTDLMKCVIILDDKEMSKTHPKLDIVAFPALGGRFDHTIANINILYELKDQIERRVILVSDQNLTILLDKGQHHIHCLKNVEGPHCGIMPIGAPATMTTKGLKWNLENHKCFFGGMVSTCNVFDSDLIQVETDSPVVWTTEIMDLE</sequence>
<dbReference type="UniPathway" id="UPA00060">
    <property type="reaction ID" value="UER00597"/>
</dbReference>
<dbReference type="InterPro" id="IPR036371">
    <property type="entry name" value="TPK_B1-bd_sf"/>
</dbReference>
<dbReference type="GO" id="GO:0009229">
    <property type="term" value="P:thiamine diphosphate biosynthetic process"/>
    <property type="evidence" value="ECO:0007669"/>
    <property type="project" value="UniProtKB-UniRule"/>
</dbReference>
<evidence type="ECO:0000256" key="3">
    <source>
        <dbReference type="ARBA" id="ARBA00022679"/>
    </source>
</evidence>
<dbReference type="Pfam" id="PF04263">
    <property type="entry name" value="TPK_catalytic"/>
    <property type="match status" value="1"/>
</dbReference>
<dbReference type="Proteomes" id="UP000242146">
    <property type="component" value="Unassembled WGS sequence"/>
</dbReference>
<keyword evidence="3 7" id="KW-0808">Transferase</keyword>
<dbReference type="EC" id="2.7.6.2" evidence="7"/>
<evidence type="ECO:0000256" key="7">
    <source>
        <dbReference type="PIRNR" id="PIRNR031057"/>
    </source>
</evidence>
<dbReference type="InterPro" id="IPR006282">
    <property type="entry name" value="Thi_PPkinase"/>
</dbReference>
<dbReference type="GO" id="GO:0005524">
    <property type="term" value="F:ATP binding"/>
    <property type="evidence" value="ECO:0007669"/>
    <property type="project" value="UniProtKB-UniRule"/>
</dbReference>
<dbReference type="Pfam" id="PF04265">
    <property type="entry name" value="TPK_B1_binding"/>
    <property type="match status" value="1"/>
</dbReference>
<dbReference type="EMBL" id="MCGT01000027">
    <property type="protein sequence ID" value="ORX49108.1"/>
    <property type="molecule type" value="Genomic_DNA"/>
</dbReference>
<dbReference type="Gene3D" id="2.60.120.320">
    <property type="entry name" value="Thiamin pyrophosphokinase, thiamin-binding domain"/>
    <property type="match status" value="1"/>
</dbReference>
<dbReference type="InterPro" id="IPR007373">
    <property type="entry name" value="Thiamin_PyroPKinase_B1-bd"/>
</dbReference>
<evidence type="ECO:0000313" key="10">
    <source>
        <dbReference type="Proteomes" id="UP000242146"/>
    </source>
</evidence>
<dbReference type="PANTHER" id="PTHR13622:SF8">
    <property type="entry name" value="THIAMIN PYROPHOSPHOKINASE 1"/>
    <property type="match status" value="1"/>
</dbReference>
<dbReference type="GO" id="GO:0030975">
    <property type="term" value="F:thiamine binding"/>
    <property type="evidence" value="ECO:0007669"/>
    <property type="project" value="UniProtKB-UniRule"/>
</dbReference>
<keyword evidence="6 7" id="KW-0067">ATP-binding</keyword>
<evidence type="ECO:0000256" key="1">
    <source>
        <dbReference type="ARBA" id="ARBA00005078"/>
    </source>
</evidence>
<dbReference type="GO" id="GO:0004788">
    <property type="term" value="F:thiamine diphosphokinase activity"/>
    <property type="evidence" value="ECO:0007669"/>
    <property type="project" value="UniProtKB-UniRule"/>
</dbReference>
<dbReference type="NCBIfam" id="TIGR01378">
    <property type="entry name" value="thi_PPkinase"/>
    <property type="match status" value="1"/>
</dbReference>
<dbReference type="GO" id="GO:0016301">
    <property type="term" value="F:kinase activity"/>
    <property type="evidence" value="ECO:0007669"/>
    <property type="project" value="UniProtKB-UniRule"/>
</dbReference>
<comment type="similarity">
    <text evidence="2 7">Belongs to the thiamine pyrophosphokinase family.</text>
</comment>
<dbReference type="OrthoDB" id="25149at2759"/>
<dbReference type="GO" id="GO:0006772">
    <property type="term" value="P:thiamine metabolic process"/>
    <property type="evidence" value="ECO:0007669"/>
    <property type="project" value="InterPro"/>
</dbReference>
<name>A0A1X2GAA6_9FUNG</name>
<organism evidence="9 10">
    <name type="scientific">Hesseltinella vesiculosa</name>
    <dbReference type="NCBI Taxonomy" id="101127"/>
    <lineage>
        <taxon>Eukaryota</taxon>
        <taxon>Fungi</taxon>
        <taxon>Fungi incertae sedis</taxon>
        <taxon>Mucoromycota</taxon>
        <taxon>Mucoromycotina</taxon>
        <taxon>Mucoromycetes</taxon>
        <taxon>Mucorales</taxon>
        <taxon>Cunninghamellaceae</taxon>
        <taxon>Hesseltinella</taxon>
    </lineage>
</organism>
<dbReference type="InterPro" id="IPR016966">
    <property type="entry name" value="Thiamin_pyrophosphokinase_euk"/>
</dbReference>
<dbReference type="Gene3D" id="3.40.50.10240">
    <property type="entry name" value="Thiamin pyrophosphokinase, catalytic domain"/>
    <property type="match status" value="1"/>
</dbReference>
<dbReference type="FunFam" id="2.60.120.320:FF:000001">
    <property type="entry name" value="Thiamine pyrophosphokinase"/>
    <property type="match status" value="1"/>
</dbReference>
<evidence type="ECO:0000256" key="2">
    <source>
        <dbReference type="ARBA" id="ARBA00006785"/>
    </source>
</evidence>
<evidence type="ECO:0000259" key="8">
    <source>
        <dbReference type="SMART" id="SM00983"/>
    </source>
</evidence>
<evidence type="ECO:0000256" key="4">
    <source>
        <dbReference type="ARBA" id="ARBA00022741"/>
    </source>
</evidence>
<evidence type="ECO:0000256" key="5">
    <source>
        <dbReference type="ARBA" id="ARBA00022777"/>
    </source>
</evidence>
<feature type="domain" description="Thiamin pyrophosphokinase thiamin-binding" evidence="8">
    <location>
        <begin position="176"/>
        <end position="241"/>
    </location>
</feature>
<comment type="caution">
    <text evidence="9">The sequence shown here is derived from an EMBL/GenBank/DDBJ whole genome shotgun (WGS) entry which is preliminary data.</text>
</comment>
<reference evidence="9 10" key="1">
    <citation type="submission" date="2016-07" db="EMBL/GenBank/DDBJ databases">
        <title>Pervasive Adenine N6-methylation of Active Genes in Fungi.</title>
        <authorList>
            <consortium name="DOE Joint Genome Institute"/>
            <person name="Mondo S.J."/>
            <person name="Dannebaum R.O."/>
            <person name="Kuo R.C."/>
            <person name="Labutti K."/>
            <person name="Haridas S."/>
            <person name="Kuo A."/>
            <person name="Salamov A."/>
            <person name="Ahrendt S.R."/>
            <person name="Lipzen A."/>
            <person name="Sullivan W."/>
            <person name="Andreopoulos W.B."/>
            <person name="Clum A."/>
            <person name="Lindquist E."/>
            <person name="Daum C."/>
            <person name="Ramamoorthy G.K."/>
            <person name="Gryganskyi A."/>
            <person name="Culley D."/>
            <person name="Magnuson J.K."/>
            <person name="James T.Y."/>
            <person name="O'Malley M.A."/>
            <person name="Stajich J.E."/>
            <person name="Spatafora J.W."/>
            <person name="Visel A."/>
            <person name="Grigoriev I.V."/>
        </authorList>
    </citation>
    <scope>NUCLEOTIDE SEQUENCE [LARGE SCALE GENOMIC DNA]</scope>
    <source>
        <strain evidence="9 10">NRRL 3301</strain>
    </source>
</reference>
<keyword evidence="10" id="KW-1185">Reference proteome</keyword>
<dbReference type="PANTHER" id="PTHR13622">
    <property type="entry name" value="THIAMIN PYROPHOSPHOKINASE"/>
    <property type="match status" value="1"/>
</dbReference>
<dbReference type="AlphaFoldDB" id="A0A1X2GAA6"/>
<dbReference type="PIRSF" id="PIRSF031057">
    <property type="entry name" value="Thiamin_pyrophosphokinase"/>
    <property type="match status" value="1"/>
</dbReference>
<evidence type="ECO:0000313" key="9">
    <source>
        <dbReference type="EMBL" id="ORX49108.1"/>
    </source>
</evidence>
<dbReference type="CDD" id="cd07995">
    <property type="entry name" value="TPK"/>
    <property type="match status" value="1"/>
</dbReference>
<dbReference type="STRING" id="101127.A0A1X2GAA6"/>
<keyword evidence="4 7" id="KW-0547">Nucleotide-binding</keyword>
<evidence type="ECO:0000256" key="6">
    <source>
        <dbReference type="ARBA" id="ARBA00022840"/>
    </source>
</evidence>
<dbReference type="InterPro" id="IPR007371">
    <property type="entry name" value="TPK_catalytic"/>
</dbReference>
<dbReference type="SMART" id="SM00983">
    <property type="entry name" value="TPK_B1_binding"/>
    <property type="match status" value="1"/>
</dbReference>
<proteinExistence type="inferred from homology"/>
<dbReference type="SUPFAM" id="SSF63862">
    <property type="entry name" value="Thiamin pyrophosphokinase, substrate-binding domain"/>
    <property type="match status" value="1"/>
</dbReference>
<protein>
    <recommendedName>
        <fullName evidence="7">Thiamine pyrophosphokinase</fullName>
        <ecNumber evidence="7">2.7.6.2</ecNumber>
    </recommendedName>
</protein>
<gene>
    <name evidence="9" type="ORF">DM01DRAFT_1338292</name>
</gene>
<accession>A0A1X2GAA6</accession>
<comment type="catalytic activity">
    <reaction evidence="7">
        <text>thiamine + ATP = thiamine diphosphate + AMP + H(+)</text>
        <dbReference type="Rhea" id="RHEA:11576"/>
        <dbReference type="ChEBI" id="CHEBI:15378"/>
        <dbReference type="ChEBI" id="CHEBI:18385"/>
        <dbReference type="ChEBI" id="CHEBI:30616"/>
        <dbReference type="ChEBI" id="CHEBI:58937"/>
        <dbReference type="ChEBI" id="CHEBI:456215"/>
    </reaction>
</comment>
<keyword evidence="5 7" id="KW-0418">Kinase</keyword>
<comment type="pathway">
    <text evidence="1 7">Cofactor biosynthesis; thiamine diphosphate biosynthesis; thiamine diphosphate from thiamine: step 1/1.</text>
</comment>
<dbReference type="SUPFAM" id="SSF63999">
    <property type="entry name" value="Thiamin pyrophosphokinase, catalytic domain"/>
    <property type="match status" value="1"/>
</dbReference>
<dbReference type="InterPro" id="IPR036759">
    <property type="entry name" value="TPK_catalytic_sf"/>
</dbReference>